<evidence type="ECO:0000313" key="1">
    <source>
        <dbReference type="EMBL" id="AGE95449.1"/>
    </source>
</evidence>
<organism evidence="1">
    <name type="scientific">Encephalitozoon cuniculi</name>
    <name type="common">Microsporidian parasite</name>
    <dbReference type="NCBI Taxonomy" id="6035"/>
    <lineage>
        <taxon>Eukaryota</taxon>
        <taxon>Fungi</taxon>
        <taxon>Fungi incertae sedis</taxon>
        <taxon>Microsporidia</taxon>
        <taxon>Unikaryonidae</taxon>
        <taxon>Encephalitozoon</taxon>
    </lineage>
</organism>
<reference evidence="1" key="1">
    <citation type="journal article" date="2013" name="Eukaryot. Cell">
        <title>Extremely Reduced Levels of Heterozygosity in the Vertebrate Pathogen Encephalitozoon cuniculi.</title>
        <authorList>
            <person name="Selman M."/>
            <person name="Sak B."/>
            <person name="Kvac M."/>
            <person name="Farinelli L."/>
            <person name="Weiss L.M."/>
            <person name="Corradi N."/>
        </authorList>
    </citation>
    <scope>NUCLEOTIDE SEQUENCE</scope>
</reference>
<dbReference type="CDD" id="cd00076">
    <property type="entry name" value="HFD_SF"/>
    <property type="match status" value="1"/>
</dbReference>
<dbReference type="InterPro" id="IPR031498">
    <property type="entry name" value="Bromo_TP-like"/>
</dbReference>
<dbReference type="Gene3D" id="1.10.20.10">
    <property type="entry name" value="Histone, subunit A"/>
    <property type="match status" value="1"/>
</dbReference>
<dbReference type="VEuPathDB" id="MicrosporidiaDB:M970_050480"/>
<proteinExistence type="predicted"/>
<dbReference type="VEuPathDB" id="MicrosporidiaDB:AEWD_050480"/>
<dbReference type="VEuPathDB" id="MicrosporidiaDB:ECU05_0510"/>
<dbReference type="VEuPathDB" id="MicrosporidiaDB:AEWQ_050480"/>
<dbReference type="GO" id="GO:0046982">
    <property type="term" value="F:protein heterodimerization activity"/>
    <property type="evidence" value="ECO:0007669"/>
    <property type="project" value="InterPro"/>
</dbReference>
<evidence type="ECO:0008006" key="2">
    <source>
        <dbReference type="Google" id="ProtNLM"/>
    </source>
</evidence>
<dbReference type="InterPro" id="IPR009072">
    <property type="entry name" value="Histone-fold"/>
</dbReference>
<gene>
    <name evidence="1" type="ORF">ECU05_0510</name>
</gene>
<protein>
    <recommendedName>
        <fullName evidence="2">Bromodomain associated domain-containing protein</fullName>
    </recommendedName>
</protein>
<dbReference type="AlphaFoldDB" id="M1JJ84"/>
<sequence>MKSNMNTKILRLAVVEILSQSGFDKTADQALNVLTDILRYYIEHLGCRMRRKGENGIVPELICRFLVDEEYGECEYQIPELLSFLRYQVTVKNYLNDRYSVGSEESILHILRVLPKNAQLRMVMRNGGNLNDMNEVEKEVVEEDVRLDEFTKEFVESSLQKAGKREVREYRLESVDLIDGEPARRVKIGDGEFNAILDQKQNGIDFLEEPGVLVRDFAIWNNRHVFKGYE</sequence>
<dbReference type="EMBL" id="KC513607">
    <property type="protein sequence ID" value="AGE95449.1"/>
    <property type="molecule type" value="Genomic_DNA"/>
</dbReference>
<accession>M1JJ84</accession>
<dbReference type="Pfam" id="PF17027">
    <property type="entry name" value="Bromo_TP_like"/>
    <property type="match status" value="1"/>
</dbReference>
<dbReference type="VEuPathDB" id="MicrosporidiaDB:AEWR_050480"/>
<name>M1JJ84_ENCCN</name>